<keyword evidence="2" id="KW-1185">Reference proteome</keyword>
<dbReference type="PROSITE" id="PS51257">
    <property type="entry name" value="PROKAR_LIPOPROTEIN"/>
    <property type="match status" value="1"/>
</dbReference>
<comment type="caution">
    <text evidence="1">The sequence shown here is derived from an EMBL/GenBank/DDBJ whole genome shotgun (WGS) entry which is preliminary data.</text>
</comment>
<evidence type="ECO:0000313" key="1">
    <source>
        <dbReference type="EMBL" id="OIJ10528.1"/>
    </source>
</evidence>
<dbReference type="RefSeq" id="WP_071311101.1">
    <property type="nucleotide sequence ID" value="NZ_MLQR01000050.1"/>
</dbReference>
<gene>
    <name evidence="1" type="ORF">BKP37_18515</name>
</gene>
<protein>
    <submittedName>
        <fullName evidence="1">Uncharacterized protein</fullName>
    </submittedName>
</protein>
<sequence length="234" mass="26789">MGIKQLMIHLLIITLFFTVGCQQIVQEDTLETEIIEKENDIEKISEDQGLVADKEVDENSAKTLLFEYLPLQVGYRYDVVHAMDGLGEGIEVLYKDNDRFFVRGHYGSALGFYRVYEVREDKIAIVFEVTEEDLDLYEEMATVSEGSDLYDLPIYNEKIVLSLPIKEKRTWSGGEIVETDAEVTINDVTYETIIVDYDEDIAQGYYFAKGKGLVQIVYLIPELSEEPLIAQIIE</sequence>
<reference evidence="1 2" key="1">
    <citation type="submission" date="2016-10" db="EMBL/GenBank/DDBJ databases">
        <title>Draft genome sequences of four alkaliphilic bacteria belonging to the Anaerobacillus genus.</title>
        <authorList>
            <person name="Bassil N.M."/>
            <person name="Lloyd J.R."/>
        </authorList>
    </citation>
    <scope>NUCLEOTIDE SEQUENCE [LARGE SCALE GENOMIC DNA]</scope>
    <source>
        <strain evidence="1 2">DSM 18345</strain>
    </source>
</reference>
<proteinExistence type="predicted"/>
<dbReference type="AlphaFoldDB" id="A0A1S2LDG2"/>
<dbReference type="EMBL" id="MLQR01000050">
    <property type="protein sequence ID" value="OIJ10528.1"/>
    <property type="molecule type" value="Genomic_DNA"/>
</dbReference>
<organism evidence="1 2">
    <name type="scientific">Anaerobacillus alkalilacustris</name>
    <dbReference type="NCBI Taxonomy" id="393763"/>
    <lineage>
        <taxon>Bacteria</taxon>
        <taxon>Bacillati</taxon>
        <taxon>Bacillota</taxon>
        <taxon>Bacilli</taxon>
        <taxon>Bacillales</taxon>
        <taxon>Bacillaceae</taxon>
        <taxon>Anaerobacillus</taxon>
    </lineage>
</organism>
<name>A0A1S2LDG2_9BACI</name>
<dbReference type="Proteomes" id="UP000179524">
    <property type="component" value="Unassembled WGS sequence"/>
</dbReference>
<evidence type="ECO:0000313" key="2">
    <source>
        <dbReference type="Proteomes" id="UP000179524"/>
    </source>
</evidence>
<accession>A0A1S2LDG2</accession>